<dbReference type="HOGENOM" id="CLU_062170_0_0_11"/>
<proteinExistence type="predicted"/>
<accession>U5W7N1</accession>
<keyword evidence="1" id="KW-0472">Membrane</keyword>
<dbReference type="eggNOG" id="ENOG5030IXN">
    <property type="taxonomic scope" value="Bacteria"/>
</dbReference>
<reference evidence="2 3" key="1">
    <citation type="journal article" date="2014" name="J. Biotechnol.">
        <title>Complete genome sequence of the actinobacterium Actinoplanes friuliensis HAG 010964, producer of the lipopeptide antibiotic friulimycin.</title>
        <authorList>
            <person name="Ruckert C."/>
            <person name="Szczepanowski R."/>
            <person name="Albersmeier A."/>
            <person name="Goesmann A."/>
            <person name="Fischer N."/>
            <person name="Steinkamper A."/>
            <person name="Puhler A."/>
            <person name="Biener R."/>
            <person name="Schwartz D."/>
            <person name="Kalinowski J."/>
        </authorList>
    </citation>
    <scope>NUCLEOTIDE SEQUENCE [LARGE SCALE GENOMIC DNA]</scope>
    <source>
        <strain evidence="2 3">DSM 7358</strain>
    </source>
</reference>
<gene>
    <name evidence="2" type="ORF">AFR_34330</name>
</gene>
<dbReference type="EMBL" id="CP006272">
    <property type="protein sequence ID" value="AGZ45124.1"/>
    <property type="molecule type" value="Genomic_DNA"/>
</dbReference>
<evidence type="ECO:0000313" key="2">
    <source>
        <dbReference type="EMBL" id="AGZ45124.1"/>
    </source>
</evidence>
<name>U5W7N1_9ACTN</name>
<sequence length="338" mass="37059">MIDEDLQTLYPEVPLDTASLQRAREQVFATVTPRRRRWQPGLAILATAAAVTAVAFVALRPETTPAAPGAMVEVAQILQTAADAEIRTVDPRIPAGQFRYLSTHALSMTYTDAGSQHFAVREGRKIEVWVPADHHDEWAMRESDTGERTWLVGTEAQARKIGAGSPQRPPTDLRGKCGIWYPQQGKNPCTQSGNWQEPTDTFIEKLPRDPGKLLDRLRRDTQGKGNDPDQEVLVYVADALRSARLPADVRAALYRSLALLPDLVITERTATLDGRKGTAFGITAAGQTREIIIDPRTGDFVGERTRLAQKMDRIAAGTVIESSSITYGISRKAGAPPN</sequence>
<keyword evidence="1" id="KW-1133">Transmembrane helix</keyword>
<keyword evidence="1" id="KW-0812">Transmembrane</keyword>
<keyword evidence="3" id="KW-1185">Reference proteome</keyword>
<dbReference type="KEGG" id="afs:AFR_34330"/>
<evidence type="ECO:0000256" key="1">
    <source>
        <dbReference type="SAM" id="Phobius"/>
    </source>
</evidence>
<dbReference type="InterPro" id="IPR047789">
    <property type="entry name" value="CU044_5270-like"/>
</dbReference>
<dbReference type="NCBIfam" id="NF038083">
    <property type="entry name" value="CU044_5270_fam"/>
    <property type="match status" value="1"/>
</dbReference>
<dbReference type="PATRIC" id="fig|1246995.3.peg.6946"/>
<protein>
    <submittedName>
        <fullName evidence="2">Uncharacterized protein</fullName>
    </submittedName>
</protein>
<organism evidence="2 3">
    <name type="scientific">Actinoplanes friuliensis DSM 7358</name>
    <dbReference type="NCBI Taxonomy" id="1246995"/>
    <lineage>
        <taxon>Bacteria</taxon>
        <taxon>Bacillati</taxon>
        <taxon>Actinomycetota</taxon>
        <taxon>Actinomycetes</taxon>
        <taxon>Micromonosporales</taxon>
        <taxon>Micromonosporaceae</taxon>
        <taxon>Actinoplanes</taxon>
    </lineage>
</organism>
<dbReference type="AlphaFoldDB" id="U5W7N1"/>
<dbReference type="Proteomes" id="UP000017746">
    <property type="component" value="Chromosome"/>
</dbReference>
<dbReference type="OrthoDB" id="3612087at2"/>
<dbReference type="RefSeq" id="WP_023561461.1">
    <property type="nucleotide sequence ID" value="NC_022657.1"/>
</dbReference>
<feature type="transmembrane region" description="Helical" evidence="1">
    <location>
        <begin position="42"/>
        <end position="59"/>
    </location>
</feature>
<dbReference type="STRING" id="1246995.AFR_34330"/>
<evidence type="ECO:0000313" key="3">
    <source>
        <dbReference type="Proteomes" id="UP000017746"/>
    </source>
</evidence>